<sequence length="214" mass="25118">MNSFLKLKQELVEIGDSYYYRLLAKQLKKSGSVLDVGCGRSSPLKKVKFKGRSEGIDLYRKSITDSKKQHIHSTYKIGDIRKLSRYYKPKSFDSVIALDVIEHLKKKEALKLISDMENIATKNVVILTPNGYYKQDELDGNPYQVHQSGWTKDDFKRLGYRIYGIRGWQKLRGEHAEIKWKPWFFWGFCSFVSEYLLYYSPHLSFDLFAVKEFS</sequence>
<evidence type="ECO:0000313" key="3">
    <source>
        <dbReference type="Proteomes" id="UP000176228"/>
    </source>
</evidence>
<protein>
    <recommendedName>
        <fullName evidence="1">Methyltransferase domain-containing protein</fullName>
    </recommendedName>
</protein>
<dbReference type="Gene3D" id="3.40.50.150">
    <property type="entry name" value="Vaccinia Virus protein VP39"/>
    <property type="match status" value="1"/>
</dbReference>
<evidence type="ECO:0000313" key="2">
    <source>
        <dbReference type="EMBL" id="OGG34699.1"/>
    </source>
</evidence>
<accession>A0A1F6BCL7</accession>
<reference evidence="2 3" key="1">
    <citation type="journal article" date="2016" name="Nat. Commun.">
        <title>Thousands of microbial genomes shed light on interconnected biogeochemical processes in an aquifer system.</title>
        <authorList>
            <person name="Anantharaman K."/>
            <person name="Brown C.T."/>
            <person name="Hug L.A."/>
            <person name="Sharon I."/>
            <person name="Castelle C.J."/>
            <person name="Probst A.J."/>
            <person name="Thomas B.C."/>
            <person name="Singh A."/>
            <person name="Wilkins M.J."/>
            <person name="Karaoz U."/>
            <person name="Brodie E.L."/>
            <person name="Williams K.H."/>
            <person name="Hubbard S.S."/>
            <person name="Banfield J.F."/>
        </authorList>
    </citation>
    <scope>NUCLEOTIDE SEQUENCE [LARGE SCALE GENOMIC DNA]</scope>
</reference>
<dbReference type="InterPro" id="IPR029063">
    <property type="entry name" value="SAM-dependent_MTases_sf"/>
</dbReference>
<evidence type="ECO:0000259" key="1">
    <source>
        <dbReference type="Pfam" id="PF13847"/>
    </source>
</evidence>
<dbReference type="InterPro" id="IPR025714">
    <property type="entry name" value="Methyltranfer_dom"/>
</dbReference>
<dbReference type="EMBL" id="MFJU01000030">
    <property type="protein sequence ID" value="OGG34699.1"/>
    <property type="molecule type" value="Genomic_DNA"/>
</dbReference>
<dbReference type="SUPFAM" id="SSF53335">
    <property type="entry name" value="S-adenosyl-L-methionine-dependent methyltransferases"/>
    <property type="match status" value="1"/>
</dbReference>
<dbReference type="AlphaFoldDB" id="A0A1F6BCL7"/>
<organism evidence="2 3">
    <name type="scientific">Candidatus Gottesmanbacteria bacterium RIFCSPLOWO2_01_FULL_42_22</name>
    <dbReference type="NCBI Taxonomy" id="1798391"/>
    <lineage>
        <taxon>Bacteria</taxon>
        <taxon>Candidatus Gottesmaniibacteriota</taxon>
    </lineage>
</organism>
<dbReference type="Pfam" id="PF13847">
    <property type="entry name" value="Methyltransf_31"/>
    <property type="match status" value="1"/>
</dbReference>
<name>A0A1F6BCL7_9BACT</name>
<dbReference type="Proteomes" id="UP000176228">
    <property type="component" value="Unassembled WGS sequence"/>
</dbReference>
<dbReference type="STRING" id="1798391.A2968_02805"/>
<proteinExistence type="predicted"/>
<gene>
    <name evidence="2" type="ORF">A2968_02805</name>
</gene>
<feature type="domain" description="Methyltransferase" evidence="1">
    <location>
        <begin position="28"/>
        <end position="130"/>
    </location>
</feature>
<comment type="caution">
    <text evidence="2">The sequence shown here is derived from an EMBL/GenBank/DDBJ whole genome shotgun (WGS) entry which is preliminary data.</text>
</comment>